<evidence type="ECO:0000256" key="5">
    <source>
        <dbReference type="ARBA" id="ARBA00022989"/>
    </source>
</evidence>
<dbReference type="PANTHER" id="PTHR30353:SF0">
    <property type="entry name" value="TRANSMEMBRANE PROTEIN"/>
    <property type="match status" value="1"/>
</dbReference>
<evidence type="ECO:0000256" key="7">
    <source>
        <dbReference type="RuleBase" id="RU367016"/>
    </source>
</evidence>
<dbReference type="InterPro" id="IPR032818">
    <property type="entry name" value="DedA-like"/>
</dbReference>
<protein>
    <submittedName>
        <fullName evidence="9">Membrane-associated protein</fullName>
    </submittedName>
</protein>
<proteinExistence type="inferred from homology"/>
<feature type="transmembrane region" description="Helical" evidence="7">
    <location>
        <begin position="125"/>
        <end position="146"/>
    </location>
</feature>
<evidence type="ECO:0000313" key="9">
    <source>
        <dbReference type="EMBL" id="PJJ77587.1"/>
    </source>
</evidence>
<dbReference type="InterPro" id="IPR032816">
    <property type="entry name" value="VTT_dom"/>
</dbReference>
<keyword evidence="5 7" id="KW-1133">Transmembrane helix</keyword>
<comment type="caution">
    <text evidence="9">The sequence shown here is derived from an EMBL/GenBank/DDBJ whole genome shotgun (WGS) entry which is preliminary data.</text>
</comment>
<sequence>MLHTLAQTGLLDPESWLSGGGTTALALVCAIVFAEVGLLLGFFLPGDTLLFFTGIITLSGQITQPLWLVVLLVTAATTLGGELGYEIGRRSGPAVFDKRESGLFSRASVARAEGFFERFGPATVAIARFVAIVRTFVPVVAGVAVMRRRTFSFFNLVGAAAWSTTLIVLGYELGKIPVVSDFVSAYLDLILVALIVVCVTPVLVRVVRTRRAARA</sequence>
<dbReference type="EMBL" id="PGFE01000001">
    <property type="protein sequence ID" value="PJJ77587.1"/>
    <property type="molecule type" value="Genomic_DNA"/>
</dbReference>
<dbReference type="RefSeq" id="WP_100421944.1">
    <property type="nucleotide sequence ID" value="NZ_BOOX01000003.1"/>
</dbReference>
<gene>
    <name evidence="9" type="ORF">CLV28_0809</name>
</gene>
<accession>A0A2M9D0B0</accession>
<dbReference type="AlphaFoldDB" id="A0A2M9D0B0"/>
<dbReference type="Pfam" id="PF09335">
    <property type="entry name" value="VTT_dom"/>
    <property type="match status" value="1"/>
</dbReference>
<dbReference type="OrthoDB" id="9813426at2"/>
<keyword evidence="4 7" id="KW-0812">Transmembrane</keyword>
<evidence type="ECO:0000256" key="3">
    <source>
        <dbReference type="ARBA" id="ARBA00022475"/>
    </source>
</evidence>
<feature type="transmembrane region" description="Helical" evidence="7">
    <location>
        <begin position="183"/>
        <end position="204"/>
    </location>
</feature>
<evidence type="ECO:0000256" key="1">
    <source>
        <dbReference type="ARBA" id="ARBA00004651"/>
    </source>
</evidence>
<feature type="transmembrane region" description="Helical" evidence="7">
    <location>
        <begin position="20"/>
        <end position="44"/>
    </location>
</feature>
<feature type="domain" description="VTT" evidence="8">
    <location>
        <begin position="44"/>
        <end position="171"/>
    </location>
</feature>
<evidence type="ECO:0000256" key="4">
    <source>
        <dbReference type="ARBA" id="ARBA00022692"/>
    </source>
</evidence>
<comment type="similarity">
    <text evidence="2 7">Belongs to the DedA family.</text>
</comment>
<name>A0A2M9D0B0_9CELL</name>
<reference evidence="9 10" key="1">
    <citation type="submission" date="2017-11" db="EMBL/GenBank/DDBJ databases">
        <title>Genomic Encyclopedia of Archaeal and Bacterial Type Strains, Phase II (KMG-II): From Individual Species to Whole Genera.</title>
        <authorList>
            <person name="Goeker M."/>
        </authorList>
    </citation>
    <scope>NUCLEOTIDE SEQUENCE [LARGE SCALE GENOMIC DNA]</scope>
    <source>
        <strain evidence="9 10">DSM 25478</strain>
    </source>
</reference>
<comment type="subcellular location">
    <subcellularLocation>
        <location evidence="1 7">Cell membrane</location>
        <topology evidence="1 7">Multi-pass membrane protein</topology>
    </subcellularLocation>
</comment>
<keyword evidence="3 7" id="KW-1003">Cell membrane</keyword>
<evidence type="ECO:0000259" key="8">
    <source>
        <dbReference type="Pfam" id="PF09335"/>
    </source>
</evidence>
<evidence type="ECO:0000313" key="10">
    <source>
        <dbReference type="Proteomes" id="UP000231693"/>
    </source>
</evidence>
<evidence type="ECO:0000256" key="6">
    <source>
        <dbReference type="ARBA" id="ARBA00023136"/>
    </source>
</evidence>
<keyword evidence="10" id="KW-1185">Reference proteome</keyword>
<evidence type="ECO:0000256" key="2">
    <source>
        <dbReference type="ARBA" id="ARBA00010792"/>
    </source>
</evidence>
<dbReference type="PANTHER" id="PTHR30353">
    <property type="entry name" value="INNER MEMBRANE PROTEIN DEDA-RELATED"/>
    <property type="match status" value="1"/>
</dbReference>
<dbReference type="Proteomes" id="UP000231693">
    <property type="component" value="Unassembled WGS sequence"/>
</dbReference>
<dbReference type="GO" id="GO:0005886">
    <property type="term" value="C:plasma membrane"/>
    <property type="evidence" value="ECO:0007669"/>
    <property type="project" value="UniProtKB-SubCell"/>
</dbReference>
<feature type="transmembrane region" description="Helical" evidence="7">
    <location>
        <begin position="153"/>
        <end position="171"/>
    </location>
</feature>
<keyword evidence="6 7" id="KW-0472">Membrane</keyword>
<organism evidence="9 10">
    <name type="scientific">Sediminihabitans luteus</name>
    <dbReference type="NCBI Taxonomy" id="1138585"/>
    <lineage>
        <taxon>Bacteria</taxon>
        <taxon>Bacillati</taxon>
        <taxon>Actinomycetota</taxon>
        <taxon>Actinomycetes</taxon>
        <taxon>Micrococcales</taxon>
        <taxon>Cellulomonadaceae</taxon>
        <taxon>Sediminihabitans</taxon>
    </lineage>
</organism>